<reference evidence="2" key="2">
    <citation type="journal article" date="2022" name="Microbiol. Resour. Announc.">
        <title>Metagenome Sequencing to Explore Phylogenomics of Terrestrial Cyanobacteria.</title>
        <authorList>
            <person name="Ward R.D."/>
            <person name="Stajich J.E."/>
            <person name="Johansen J.R."/>
            <person name="Huntemann M."/>
            <person name="Clum A."/>
            <person name="Foster B."/>
            <person name="Foster B."/>
            <person name="Roux S."/>
            <person name="Palaniappan K."/>
            <person name="Varghese N."/>
            <person name="Mukherjee S."/>
            <person name="Reddy T.B.K."/>
            <person name="Daum C."/>
            <person name="Copeland A."/>
            <person name="Chen I.A."/>
            <person name="Ivanova N.N."/>
            <person name="Kyrpides N.C."/>
            <person name="Shapiro N."/>
            <person name="Eloe-Fadrosh E.A."/>
            <person name="Pietrasiak N."/>
        </authorList>
    </citation>
    <scope>NUCLEOTIDE SEQUENCE</scope>
    <source>
        <strain evidence="2">GSE-NOS-MK-12-04C</strain>
    </source>
</reference>
<gene>
    <name evidence="2" type="ORF">KME60_08780</name>
</gene>
<evidence type="ECO:0000313" key="3">
    <source>
        <dbReference type="Proteomes" id="UP000729701"/>
    </source>
</evidence>
<dbReference type="PANTHER" id="PTHR37422:SF13">
    <property type="entry name" value="LIPOPOLYSACCHARIDE BIOSYNTHESIS PROTEIN PA4999-RELATED"/>
    <property type="match status" value="1"/>
</dbReference>
<feature type="transmembrane region" description="Helical" evidence="1">
    <location>
        <begin position="16"/>
        <end position="33"/>
    </location>
</feature>
<feature type="transmembrane region" description="Helical" evidence="1">
    <location>
        <begin position="181"/>
        <end position="203"/>
    </location>
</feature>
<feature type="transmembrane region" description="Helical" evidence="1">
    <location>
        <begin position="122"/>
        <end position="139"/>
    </location>
</feature>
<keyword evidence="1" id="KW-1133">Transmembrane helix</keyword>
<dbReference type="InterPro" id="IPR051533">
    <property type="entry name" value="WaaL-like"/>
</dbReference>
<feature type="transmembrane region" description="Helical" evidence="1">
    <location>
        <begin position="388"/>
        <end position="408"/>
    </location>
</feature>
<feature type="transmembrane region" description="Helical" evidence="1">
    <location>
        <begin position="260"/>
        <end position="285"/>
    </location>
</feature>
<keyword evidence="2" id="KW-0436">Ligase</keyword>
<accession>A0A951QMY0</accession>
<proteinExistence type="predicted"/>
<keyword evidence="1" id="KW-0812">Transmembrane</keyword>
<dbReference type="AlphaFoldDB" id="A0A951QMY0"/>
<feature type="transmembrane region" description="Helical" evidence="1">
    <location>
        <begin position="224"/>
        <end position="248"/>
    </location>
</feature>
<evidence type="ECO:0000256" key="1">
    <source>
        <dbReference type="SAM" id="Phobius"/>
    </source>
</evidence>
<keyword evidence="1" id="KW-0472">Membrane</keyword>
<feature type="transmembrane region" description="Helical" evidence="1">
    <location>
        <begin position="151"/>
        <end position="169"/>
    </location>
</feature>
<sequence>MTYNNPPSSLQQAPPLLGWLAILGLVAFTAICITGGLASIFRPAYVVISFLVGIFLYARYPMMYMGFVWWMWFITPFLSRLIDYRSAFDESRFIFISQYLVTLITLHTSFKNLPKSYVQGGLPFMLTFLGVFYGFLIGLIKTSPFTAARGLLDWLTPISFGFYLFIKWREYPQYQKNIQRVFLWGVLITGVYAIIQYLVAPEWDKMWLIKTKLISMGQPAPLKLRVWSTMASSGPFAVMMMAGLLLLFEGKGPLSFPAAAVGYLSFLLTMVRTMWGSWLVGLVALLASLKLKLQMRLVLTIIIMIICVLPLTTMEPFSKTINDRLETFTNLENDNSAIVRQQIYEQGLQSALTNGLGNGIGNTFIVNKKGILEPIVIDSGILDSFFTLGWFGAVMYLGGMILLIFKVLQCPEFRFDSFMAACRAIALGCILAMPGFSIMLGFSGMFLWGFLGLTLAGHKYHQHQRANALNQRSYTNSV</sequence>
<organism evidence="2 3">
    <name type="scientific">Cyanomargarita calcarea GSE-NOS-MK-12-04C</name>
    <dbReference type="NCBI Taxonomy" id="2839659"/>
    <lineage>
        <taxon>Bacteria</taxon>
        <taxon>Bacillati</taxon>
        <taxon>Cyanobacteriota</taxon>
        <taxon>Cyanophyceae</taxon>
        <taxon>Nostocales</taxon>
        <taxon>Cyanomargaritaceae</taxon>
        <taxon>Cyanomargarita</taxon>
    </lineage>
</organism>
<evidence type="ECO:0000313" key="2">
    <source>
        <dbReference type="EMBL" id="MBW4667510.1"/>
    </source>
</evidence>
<protein>
    <submittedName>
        <fullName evidence="2">O-antigen ligase domain-containing protein</fullName>
    </submittedName>
</protein>
<dbReference type="Proteomes" id="UP000729701">
    <property type="component" value="Unassembled WGS sequence"/>
</dbReference>
<feature type="transmembrane region" description="Helical" evidence="1">
    <location>
        <begin position="420"/>
        <end position="451"/>
    </location>
</feature>
<dbReference type="EMBL" id="JAHHGZ010000007">
    <property type="protein sequence ID" value="MBW4667510.1"/>
    <property type="molecule type" value="Genomic_DNA"/>
</dbReference>
<feature type="transmembrane region" description="Helical" evidence="1">
    <location>
        <begin position="40"/>
        <end position="58"/>
    </location>
</feature>
<name>A0A951QMY0_9CYAN</name>
<dbReference type="PANTHER" id="PTHR37422">
    <property type="entry name" value="TEICHURONIC ACID BIOSYNTHESIS PROTEIN TUAE"/>
    <property type="match status" value="1"/>
</dbReference>
<comment type="caution">
    <text evidence="2">The sequence shown here is derived from an EMBL/GenBank/DDBJ whole genome shotgun (WGS) entry which is preliminary data.</text>
</comment>
<dbReference type="GO" id="GO:0016874">
    <property type="term" value="F:ligase activity"/>
    <property type="evidence" value="ECO:0007669"/>
    <property type="project" value="UniProtKB-KW"/>
</dbReference>
<reference evidence="2" key="1">
    <citation type="submission" date="2021-05" db="EMBL/GenBank/DDBJ databases">
        <authorList>
            <person name="Pietrasiak N."/>
            <person name="Ward R."/>
            <person name="Stajich J.E."/>
            <person name="Kurbessoian T."/>
        </authorList>
    </citation>
    <scope>NUCLEOTIDE SEQUENCE</scope>
    <source>
        <strain evidence="2">GSE-NOS-MK-12-04C</strain>
    </source>
</reference>
<feature type="transmembrane region" description="Helical" evidence="1">
    <location>
        <begin position="297"/>
        <end position="314"/>
    </location>
</feature>